<evidence type="ECO:0000256" key="2">
    <source>
        <dbReference type="SAM" id="Phobius"/>
    </source>
</evidence>
<dbReference type="InterPro" id="IPR019734">
    <property type="entry name" value="TPR_rpt"/>
</dbReference>
<dbReference type="OrthoDB" id="7209629at2"/>
<dbReference type="EMBL" id="WTYM01000059">
    <property type="protein sequence ID" value="MXO61246.1"/>
    <property type="molecule type" value="Genomic_DNA"/>
</dbReference>
<evidence type="ECO:0000313" key="4">
    <source>
        <dbReference type="Proteomes" id="UP000433652"/>
    </source>
</evidence>
<dbReference type="Gene3D" id="1.25.40.10">
    <property type="entry name" value="Tetratricopeptide repeat domain"/>
    <property type="match status" value="1"/>
</dbReference>
<sequence>MAEQHSHLNVALEHALRSPEFAAAPRMAQLLAYLVKEAEEGRGDFIKGYSIGVDVFERGENFDPSRDSIVRVQVVRLRALLDEYYAGSGKDEDWRLVIPKGGYCPLVEPRDAEAEADQGGPEADPQPKPARKVLAIALSAIAIALVALAAFIVGQGKERHEEALQIALLQPNGPTVFVERYSVAVDDTTAAALREGLHHDLITYLSQMPSLGVISMPGSGSEEADDAHGAEFVLTGAIATSGDTFRISSNLIRVRDRVVIWSSVTPTAPLETLTLLEKRSDLALSVASELGQPYGVIHEEMRNDLENHRGVSFENYLCELRAYQYMRAKSAKQLGKVRDCLEHAVKDVGNYSNAWALLSWIYGDEARVSFDPQRAGEATERALDAANRSVTANTTNAMAYEYLAIAQFYAGEGEVALDSIDRALRLGPNNAEILANASWLFALLDDREEVMALSAKAMELSPGHPAWYSAGPALRSLSLGNGTDALHYARLHYRDGTANARLLLAAASNLAGDTAGAKAAMAELSREDPRIAGNLDAYLAYMRIPDDIVRLIKSPAE</sequence>
<reference evidence="3 4" key="1">
    <citation type="submission" date="2019-12" db="EMBL/GenBank/DDBJ databases">
        <title>Genomic-based taxomic classification of the family Erythrobacteraceae.</title>
        <authorList>
            <person name="Xu L."/>
        </authorList>
    </citation>
    <scope>NUCLEOTIDE SEQUENCE [LARGE SCALE GENOMIC DNA]</scope>
    <source>
        <strain evidence="3 4">MCCC 1K01500</strain>
    </source>
</reference>
<name>A0A6I4T1P6_9SPHN</name>
<dbReference type="PROSITE" id="PS50005">
    <property type="entry name" value="TPR"/>
    <property type="match status" value="1"/>
</dbReference>
<comment type="caution">
    <text evidence="3">The sequence shown here is derived from an EMBL/GenBank/DDBJ whole genome shotgun (WGS) entry which is preliminary data.</text>
</comment>
<keyword evidence="2" id="KW-0472">Membrane</keyword>
<feature type="transmembrane region" description="Helical" evidence="2">
    <location>
        <begin position="133"/>
        <end position="153"/>
    </location>
</feature>
<proteinExistence type="predicted"/>
<dbReference type="SUPFAM" id="SSF48452">
    <property type="entry name" value="TPR-like"/>
    <property type="match status" value="1"/>
</dbReference>
<feature type="repeat" description="TPR" evidence="1">
    <location>
        <begin position="397"/>
        <end position="430"/>
    </location>
</feature>
<accession>A0A6I4T1P6</accession>
<evidence type="ECO:0000256" key="1">
    <source>
        <dbReference type="PROSITE-ProRule" id="PRU00339"/>
    </source>
</evidence>
<evidence type="ECO:0000313" key="3">
    <source>
        <dbReference type="EMBL" id="MXO61246.1"/>
    </source>
</evidence>
<keyword evidence="2" id="KW-0812">Transmembrane</keyword>
<gene>
    <name evidence="3" type="ORF">GRI89_17005</name>
</gene>
<organism evidence="3 4">
    <name type="scientific">Croceibacterium salegens</name>
    <dbReference type="NCBI Taxonomy" id="1737568"/>
    <lineage>
        <taxon>Bacteria</taxon>
        <taxon>Pseudomonadati</taxon>
        <taxon>Pseudomonadota</taxon>
        <taxon>Alphaproteobacteria</taxon>
        <taxon>Sphingomonadales</taxon>
        <taxon>Erythrobacteraceae</taxon>
        <taxon>Croceibacterium</taxon>
    </lineage>
</organism>
<keyword evidence="2" id="KW-1133">Transmembrane helix</keyword>
<dbReference type="InterPro" id="IPR011990">
    <property type="entry name" value="TPR-like_helical_dom_sf"/>
</dbReference>
<dbReference type="RefSeq" id="WP_159798131.1">
    <property type="nucleotide sequence ID" value="NZ_WTYM01000059.1"/>
</dbReference>
<keyword evidence="1" id="KW-0802">TPR repeat</keyword>
<dbReference type="AlphaFoldDB" id="A0A6I4T1P6"/>
<protein>
    <submittedName>
        <fullName evidence="3">Uncharacterized protein</fullName>
    </submittedName>
</protein>
<keyword evidence="4" id="KW-1185">Reference proteome</keyword>
<dbReference type="Proteomes" id="UP000433652">
    <property type="component" value="Unassembled WGS sequence"/>
</dbReference>